<reference evidence="3" key="1">
    <citation type="journal article" date="2013" name="Genome Announc.">
        <title>Draft Genome Sequence of D-Branched-Chain Amino Acid Producer Lactobacillus otakiensis JCM 15040T, Isolated from a Traditional Japanese Pickle.</title>
        <authorList>
            <person name="Doi K."/>
            <person name="Mori K."/>
            <person name="Mutaguchi Y."/>
            <person name="Tashiro K."/>
            <person name="Fujino Y."/>
            <person name="Ohmori T."/>
            <person name="Kuhara S."/>
            <person name="Ohshima T."/>
        </authorList>
    </citation>
    <scope>NUCLEOTIDE SEQUENCE [LARGE SCALE GENOMIC DNA]</scope>
    <source>
        <strain evidence="3">JCM 15040</strain>
    </source>
</reference>
<dbReference type="Proteomes" id="UP000016361">
    <property type="component" value="Unassembled WGS sequence"/>
</dbReference>
<accession>S4NKC5</accession>
<comment type="caution">
    <text evidence="2">The sequence shown here is derived from an EMBL/GenBank/DDBJ whole genome shotgun (WGS) entry which is preliminary data.</text>
</comment>
<organism evidence="2 3">
    <name type="scientific">Lentilactobacillus otakiensis DSM 19908 = JCM 15040</name>
    <dbReference type="NCBI Taxonomy" id="1423780"/>
    <lineage>
        <taxon>Bacteria</taxon>
        <taxon>Bacillati</taxon>
        <taxon>Bacillota</taxon>
        <taxon>Bacilli</taxon>
        <taxon>Lactobacillales</taxon>
        <taxon>Lactobacillaceae</taxon>
        <taxon>Lentilactobacillus</taxon>
    </lineage>
</organism>
<evidence type="ECO:0000256" key="1">
    <source>
        <dbReference type="SAM" id="Phobius"/>
    </source>
</evidence>
<gene>
    <name evidence="2" type="ORF">LOT_2285</name>
</gene>
<evidence type="ECO:0000313" key="3">
    <source>
        <dbReference type="Proteomes" id="UP000016361"/>
    </source>
</evidence>
<keyword evidence="1" id="KW-0812">Transmembrane</keyword>
<keyword evidence="1" id="KW-0472">Membrane</keyword>
<dbReference type="AlphaFoldDB" id="S4NKC5"/>
<sequence>MTDPINNIEAKTVRTAKKTFFTISFVAALKLFITFFIHFPC</sequence>
<keyword evidence="3" id="KW-1185">Reference proteome</keyword>
<evidence type="ECO:0000313" key="2">
    <source>
        <dbReference type="EMBL" id="GAD17747.1"/>
    </source>
</evidence>
<proteinExistence type="predicted"/>
<keyword evidence="1" id="KW-1133">Transmembrane helix</keyword>
<name>S4NKC5_9LACO</name>
<protein>
    <submittedName>
        <fullName evidence="2">Uncharacterized protein</fullName>
    </submittedName>
</protein>
<dbReference type="EMBL" id="BASH01000013">
    <property type="protein sequence ID" value="GAD17747.1"/>
    <property type="molecule type" value="Genomic_DNA"/>
</dbReference>
<feature type="transmembrane region" description="Helical" evidence="1">
    <location>
        <begin position="20"/>
        <end position="39"/>
    </location>
</feature>